<gene>
    <name evidence="2" type="ORF">NDU88_003180</name>
</gene>
<protein>
    <submittedName>
        <fullName evidence="2">Uncharacterized protein</fullName>
    </submittedName>
</protein>
<accession>A0AAV7KWS2</accession>
<keyword evidence="1" id="KW-1133">Transmembrane helix</keyword>
<dbReference type="EMBL" id="JANPWB010000016">
    <property type="protein sequence ID" value="KAJ1083019.1"/>
    <property type="molecule type" value="Genomic_DNA"/>
</dbReference>
<evidence type="ECO:0000313" key="3">
    <source>
        <dbReference type="Proteomes" id="UP001066276"/>
    </source>
</evidence>
<comment type="caution">
    <text evidence="2">The sequence shown here is derived from an EMBL/GenBank/DDBJ whole genome shotgun (WGS) entry which is preliminary data.</text>
</comment>
<sequence length="150" mass="17351">MSLPRSKGIVGKVICMVKTRGQRPLETRVAPERILARKQKKYPTGFTHGKYLQSLLFGILLFYNLVVLLLLLPKVSVLWKREWLPKEYRQENRRNTPRTAQVQKLILTMKSGCPSDPWTPKIAQLVSDTISDHRKPIPNEIISKGYITRE</sequence>
<dbReference type="AlphaFoldDB" id="A0AAV7KWS2"/>
<evidence type="ECO:0000313" key="2">
    <source>
        <dbReference type="EMBL" id="KAJ1083019.1"/>
    </source>
</evidence>
<reference evidence="2" key="1">
    <citation type="journal article" date="2022" name="bioRxiv">
        <title>Sequencing and chromosome-scale assembly of the giantPleurodeles waltlgenome.</title>
        <authorList>
            <person name="Brown T."/>
            <person name="Elewa A."/>
            <person name="Iarovenko S."/>
            <person name="Subramanian E."/>
            <person name="Araus A.J."/>
            <person name="Petzold A."/>
            <person name="Susuki M."/>
            <person name="Suzuki K.-i.T."/>
            <person name="Hayashi T."/>
            <person name="Toyoda A."/>
            <person name="Oliveira C."/>
            <person name="Osipova E."/>
            <person name="Leigh N.D."/>
            <person name="Simon A."/>
            <person name="Yun M.H."/>
        </authorList>
    </citation>
    <scope>NUCLEOTIDE SEQUENCE</scope>
    <source>
        <strain evidence="2">20211129_DDA</strain>
        <tissue evidence="2">Liver</tissue>
    </source>
</reference>
<organism evidence="2 3">
    <name type="scientific">Pleurodeles waltl</name>
    <name type="common">Iberian ribbed newt</name>
    <dbReference type="NCBI Taxonomy" id="8319"/>
    <lineage>
        <taxon>Eukaryota</taxon>
        <taxon>Metazoa</taxon>
        <taxon>Chordata</taxon>
        <taxon>Craniata</taxon>
        <taxon>Vertebrata</taxon>
        <taxon>Euteleostomi</taxon>
        <taxon>Amphibia</taxon>
        <taxon>Batrachia</taxon>
        <taxon>Caudata</taxon>
        <taxon>Salamandroidea</taxon>
        <taxon>Salamandridae</taxon>
        <taxon>Pleurodelinae</taxon>
        <taxon>Pleurodeles</taxon>
    </lineage>
</organism>
<evidence type="ECO:0000256" key="1">
    <source>
        <dbReference type="SAM" id="Phobius"/>
    </source>
</evidence>
<keyword evidence="1" id="KW-0472">Membrane</keyword>
<keyword evidence="1" id="KW-0812">Transmembrane</keyword>
<dbReference type="Proteomes" id="UP001066276">
    <property type="component" value="Chromosome 12"/>
</dbReference>
<keyword evidence="3" id="KW-1185">Reference proteome</keyword>
<proteinExistence type="predicted"/>
<name>A0AAV7KWS2_PLEWA</name>
<feature type="transmembrane region" description="Helical" evidence="1">
    <location>
        <begin position="51"/>
        <end position="72"/>
    </location>
</feature>